<evidence type="ECO:0000256" key="4">
    <source>
        <dbReference type="ARBA" id="ARBA00023136"/>
    </source>
</evidence>
<feature type="transmembrane region" description="Helical" evidence="6">
    <location>
        <begin position="408"/>
        <end position="427"/>
    </location>
</feature>
<evidence type="ECO:0008006" key="9">
    <source>
        <dbReference type="Google" id="ProtNLM"/>
    </source>
</evidence>
<reference evidence="7" key="1">
    <citation type="submission" date="2021-02" db="EMBL/GenBank/DDBJ databases">
        <title>First Annotated Genome of the Yellow-green Alga Tribonema minus.</title>
        <authorList>
            <person name="Mahan K.M."/>
        </authorList>
    </citation>
    <scope>NUCLEOTIDE SEQUENCE</scope>
    <source>
        <strain evidence="7">UTEX B ZZ1240</strain>
    </source>
</reference>
<evidence type="ECO:0000256" key="6">
    <source>
        <dbReference type="SAM" id="Phobius"/>
    </source>
</evidence>
<feature type="transmembrane region" description="Helical" evidence="6">
    <location>
        <begin position="566"/>
        <end position="589"/>
    </location>
</feature>
<dbReference type="PANTHER" id="PTHR31419">
    <property type="entry name" value="PROTEIN PIN-LIKES 2"/>
    <property type="match status" value="1"/>
</dbReference>
<comment type="subcellular location">
    <subcellularLocation>
        <location evidence="1">Membrane</location>
        <topology evidence="1">Multi-pass membrane protein</topology>
    </subcellularLocation>
</comment>
<dbReference type="InterPro" id="IPR039305">
    <property type="entry name" value="PILS2/6"/>
</dbReference>
<dbReference type="GO" id="GO:0016020">
    <property type="term" value="C:membrane"/>
    <property type="evidence" value="ECO:0007669"/>
    <property type="project" value="UniProtKB-SubCell"/>
</dbReference>
<keyword evidence="8" id="KW-1185">Reference proteome</keyword>
<gene>
    <name evidence="7" type="ORF">JKP88DRAFT_336722</name>
</gene>
<protein>
    <recommendedName>
        <fullName evidence="9">PIN-like protein</fullName>
    </recommendedName>
</protein>
<dbReference type="GO" id="GO:0055085">
    <property type="term" value="P:transmembrane transport"/>
    <property type="evidence" value="ECO:0007669"/>
    <property type="project" value="InterPro"/>
</dbReference>
<evidence type="ECO:0000313" key="7">
    <source>
        <dbReference type="EMBL" id="KAG5175975.1"/>
    </source>
</evidence>
<feature type="region of interest" description="Disordered" evidence="5">
    <location>
        <begin position="215"/>
        <end position="246"/>
    </location>
</feature>
<feature type="transmembrane region" description="Helical" evidence="6">
    <location>
        <begin position="439"/>
        <end position="457"/>
    </location>
</feature>
<evidence type="ECO:0000256" key="1">
    <source>
        <dbReference type="ARBA" id="ARBA00004141"/>
    </source>
</evidence>
<feature type="compositionally biased region" description="Polar residues" evidence="5">
    <location>
        <begin position="324"/>
        <end position="335"/>
    </location>
</feature>
<feature type="compositionally biased region" description="Basic residues" evidence="5">
    <location>
        <begin position="345"/>
        <end position="354"/>
    </location>
</feature>
<keyword evidence="3 6" id="KW-1133">Transmembrane helix</keyword>
<accession>A0A836C7K1</accession>
<feature type="transmembrane region" description="Helical" evidence="6">
    <location>
        <begin position="155"/>
        <end position="172"/>
    </location>
</feature>
<sequence>MADMGEVILAAVLSMGKIIVVTSIGVFCATRPKGNPLFDAELLPRLGRLCNLVFLPAMVCSSMGGALTAAMLVEYLPLLFADSALRLLSWAVAAAVERLLPVEPRLYKAVKFAILFTNVGTIPLLYLDSLCDQAVINAEFDGSASLCFESGTNMIFVYLITWHLWFYSWGFFKLAEANELDHPPPPAVAGKSTLQLEEGASLGIKPEDAILEARQESNATTDSSEPVGNTEDVTQGPASLNDVESTGVRRRLPRWLTRQQSGRDRALSEHSQKVAVIIASHGAKQLGCHPAIPVLPVAVLERDEHHHSSPLLASPRRSSDYVSDHNQNSAGSDSVHTPPITPAAHGHHGSHGHVRTPSALARLMPHHLPLVHLPHLSMHVHLHIPDVLPELPKLGAQLKRAASTPPNIAVALGVIIGLIPPLANGLFHNSRSPLRPIGAAMVTVGQPYVAIATLLMASSLAQSRKNAALPTPTVVGTEVMDAAQLHNAQQEQARREKITMLVLVFCPLVVVPMLGFGIFAFLDNYTPILNSATPLMKLLIIFQVTTTSMLRLMVEIFNSATLLMKLLIIFQLGMPSGLSVIISLSQMHLPAMASSLARMYMYQYLLSIITLTVLAALTMAYIY</sequence>
<dbReference type="PANTHER" id="PTHR31419:SF1">
    <property type="entry name" value="PROTEIN PIN-LIKES 6"/>
    <property type="match status" value="1"/>
</dbReference>
<comment type="caution">
    <text evidence="7">The sequence shown here is derived from an EMBL/GenBank/DDBJ whole genome shotgun (WGS) entry which is preliminary data.</text>
</comment>
<feature type="transmembrane region" description="Helical" evidence="6">
    <location>
        <begin position="49"/>
        <end position="72"/>
    </location>
</feature>
<keyword evidence="4 6" id="KW-0472">Membrane</keyword>
<dbReference type="InterPro" id="IPR004776">
    <property type="entry name" value="Mem_transp_PIN-like"/>
</dbReference>
<proteinExistence type="predicted"/>
<evidence type="ECO:0000313" key="8">
    <source>
        <dbReference type="Proteomes" id="UP000664859"/>
    </source>
</evidence>
<keyword evidence="2 6" id="KW-0812">Transmembrane</keyword>
<feature type="compositionally biased region" description="Polar residues" evidence="5">
    <location>
        <begin position="216"/>
        <end position="244"/>
    </location>
</feature>
<feature type="transmembrane region" description="Helical" evidence="6">
    <location>
        <begin position="498"/>
        <end position="522"/>
    </location>
</feature>
<feature type="transmembrane region" description="Helical" evidence="6">
    <location>
        <begin position="601"/>
        <end position="622"/>
    </location>
</feature>
<feature type="transmembrane region" description="Helical" evidence="6">
    <location>
        <begin position="6"/>
        <end position="28"/>
    </location>
</feature>
<feature type="transmembrane region" description="Helical" evidence="6">
    <location>
        <begin position="534"/>
        <end position="554"/>
    </location>
</feature>
<evidence type="ECO:0000256" key="3">
    <source>
        <dbReference type="ARBA" id="ARBA00022989"/>
    </source>
</evidence>
<evidence type="ECO:0000256" key="2">
    <source>
        <dbReference type="ARBA" id="ARBA00022692"/>
    </source>
</evidence>
<dbReference type="Pfam" id="PF03547">
    <property type="entry name" value="Mem_trans"/>
    <property type="match status" value="1"/>
</dbReference>
<dbReference type="AlphaFoldDB" id="A0A836C7K1"/>
<organism evidence="7 8">
    <name type="scientific">Tribonema minus</name>
    <dbReference type="NCBI Taxonomy" id="303371"/>
    <lineage>
        <taxon>Eukaryota</taxon>
        <taxon>Sar</taxon>
        <taxon>Stramenopiles</taxon>
        <taxon>Ochrophyta</taxon>
        <taxon>PX clade</taxon>
        <taxon>Xanthophyceae</taxon>
        <taxon>Tribonematales</taxon>
        <taxon>Tribonemataceae</taxon>
        <taxon>Tribonema</taxon>
    </lineage>
</organism>
<evidence type="ECO:0000256" key="5">
    <source>
        <dbReference type="SAM" id="MobiDB-lite"/>
    </source>
</evidence>
<dbReference type="EMBL" id="JAFCMP010000542">
    <property type="protein sequence ID" value="KAG5175975.1"/>
    <property type="molecule type" value="Genomic_DNA"/>
</dbReference>
<dbReference type="Proteomes" id="UP000664859">
    <property type="component" value="Unassembled WGS sequence"/>
</dbReference>
<name>A0A836C7K1_9STRA</name>
<dbReference type="OrthoDB" id="191139at2759"/>
<feature type="region of interest" description="Disordered" evidence="5">
    <location>
        <begin position="306"/>
        <end position="354"/>
    </location>
</feature>